<organism evidence="15 16">
    <name type="scientific">Coprococcus aceti</name>
    <dbReference type="NCBI Taxonomy" id="2981786"/>
    <lineage>
        <taxon>Bacteria</taxon>
        <taxon>Bacillati</taxon>
        <taxon>Bacillota</taxon>
        <taxon>Clostridia</taxon>
        <taxon>Lachnospirales</taxon>
        <taxon>Lachnospiraceae</taxon>
        <taxon>Coprococcus</taxon>
    </lineage>
</organism>
<evidence type="ECO:0000313" key="15">
    <source>
        <dbReference type="EMBL" id="MEQ2592882.1"/>
    </source>
</evidence>
<evidence type="ECO:0000256" key="1">
    <source>
        <dbReference type="ARBA" id="ARBA00022485"/>
    </source>
</evidence>
<comment type="caution">
    <text evidence="15">The sequence shown here is derived from an EMBL/GenBank/DDBJ whole genome shotgun (WGS) entry which is preliminary data.</text>
</comment>
<dbReference type="InterPro" id="IPR045028">
    <property type="entry name" value="DinG/Rad3-like"/>
</dbReference>
<evidence type="ECO:0000256" key="4">
    <source>
        <dbReference type="ARBA" id="ARBA00022763"/>
    </source>
</evidence>
<evidence type="ECO:0000256" key="10">
    <source>
        <dbReference type="ARBA" id="ARBA00023125"/>
    </source>
</evidence>
<dbReference type="SMART" id="SM00488">
    <property type="entry name" value="DEXDc2"/>
    <property type="match status" value="1"/>
</dbReference>
<sequence>MNIKISVRSLVEFIFRSGDISDSSSGTLSREAMNAGSRIHRKLQKRAGSHYNSEVPLRYTEELGGHLITVEGRADGIIDRCGGEQEESGDIDDGFDMAEGYAVDFHDSDVLIDEIKGIYRNLDDMESPQRVHVAQAMCYAYIYSKENNYSWIDVRISYVNLDSEKEKFFRRRYSFGYLEKWFRSMMAELCKWIDLVEKHQLMRNQSISDMEFPFEYRKGQKEMALYVYRAIEQEKHLYVQAPTGIGKTMAAVYPSIKSMVQGHVSKIFYLTAKTIAHTVSRNAVELLEDRGLRLKTVILTAKEKICCQEQVDCNPAVCPYAEGHFDRVNDALYDVVLHETVVDRDVVIRYAQAHRVCPFELSLDVSLFADMVICDYNYVFDPRASLKRFFAAEGGKPGDYVFLVDEAHNLVDRASSMYSAEIVKEDFLELKKLTAQYGGRMARHIGSCNRELLTMKKEVPEEGYRVLSSIAPLHLKLLSLHEAIQLFLEEHRQIPERKEVLNFYFNLTSFLNIAEMMDENYVVYDEIRDDGRFVVRLYCVKPAVNIRNCLDKGLATVFFSATILPVRYYMEMLSDCPEDRAIYIPSPFSAENRKIMIANDVTTRYTNRNEAMYRNIYSYIERVISARLGNYMVFFPSYAMLEKVHVLTEELPESLGVEVIAQEQYMTESDRESFLRAFEEKDNVLALCIMGGIFSEGIDLTGDRLIGAIIVGPGLPQVCTERKLMMDYFDSRTAADEKEAASDRNGFRYAYQYPGINKVFQAAGRVIRTETDQGIILLIDERFATRRYTELFPVEWNDSVICNMQNVDGILEQFWDYKSKEI</sequence>
<keyword evidence="11" id="KW-0234">DNA repair</keyword>
<dbReference type="EMBL" id="JBBNGJ010000005">
    <property type="protein sequence ID" value="MEQ2592882.1"/>
    <property type="molecule type" value="Genomic_DNA"/>
</dbReference>
<dbReference type="InterPro" id="IPR014013">
    <property type="entry name" value="Helic_SF1/SF2_ATP-bd_DinG/Rad3"/>
</dbReference>
<dbReference type="Gene3D" id="1.10.30.20">
    <property type="entry name" value="Bacterial XPD DNA helicase, FeS cluster domain"/>
    <property type="match status" value="1"/>
</dbReference>
<evidence type="ECO:0000256" key="9">
    <source>
        <dbReference type="ARBA" id="ARBA00023014"/>
    </source>
</evidence>
<keyword evidence="6 15" id="KW-0347">Helicase</keyword>
<dbReference type="InterPro" id="IPR006555">
    <property type="entry name" value="ATP-dep_Helicase_C"/>
</dbReference>
<name>A0ABV1I9L3_9FIRM</name>
<protein>
    <submittedName>
        <fullName evidence="15">Helicase C-terminal domain-containing protein</fullName>
    </submittedName>
</protein>
<dbReference type="Proteomes" id="UP001494672">
    <property type="component" value="Unassembled WGS sequence"/>
</dbReference>
<dbReference type="SUPFAM" id="SSF52540">
    <property type="entry name" value="P-loop containing nucleoside triphosphate hydrolases"/>
    <property type="match status" value="2"/>
</dbReference>
<dbReference type="PROSITE" id="PS51193">
    <property type="entry name" value="HELICASE_ATP_BIND_2"/>
    <property type="match status" value="1"/>
</dbReference>
<evidence type="ECO:0000256" key="3">
    <source>
        <dbReference type="ARBA" id="ARBA00022741"/>
    </source>
</evidence>
<evidence type="ECO:0000256" key="2">
    <source>
        <dbReference type="ARBA" id="ARBA00022723"/>
    </source>
</evidence>
<evidence type="ECO:0000256" key="7">
    <source>
        <dbReference type="ARBA" id="ARBA00022840"/>
    </source>
</evidence>
<keyword evidence="2" id="KW-0479">Metal-binding</keyword>
<dbReference type="PANTHER" id="PTHR11472">
    <property type="entry name" value="DNA REPAIR DEAD HELICASE RAD3/XP-D SUBFAMILY MEMBER"/>
    <property type="match status" value="1"/>
</dbReference>
<evidence type="ECO:0000256" key="13">
    <source>
        <dbReference type="ARBA" id="ARBA00038058"/>
    </source>
</evidence>
<gene>
    <name evidence="15" type="ORF">AAAU18_08180</name>
</gene>
<dbReference type="Gene3D" id="3.40.50.300">
    <property type="entry name" value="P-loop containing nucleotide triphosphate hydrolases"/>
    <property type="match status" value="2"/>
</dbReference>
<evidence type="ECO:0000313" key="16">
    <source>
        <dbReference type="Proteomes" id="UP001494672"/>
    </source>
</evidence>
<keyword evidence="7" id="KW-0067">ATP-binding</keyword>
<evidence type="ECO:0000256" key="6">
    <source>
        <dbReference type="ARBA" id="ARBA00022806"/>
    </source>
</evidence>
<comment type="similarity">
    <text evidence="13">Belongs to the helicase family. DinG subfamily.</text>
</comment>
<dbReference type="InterPro" id="IPR042493">
    <property type="entry name" value="XPD_DNA_FeS"/>
</dbReference>
<dbReference type="InterPro" id="IPR010614">
    <property type="entry name" value="RAD3-like_helicase_DEAD"/>
</dbReference>
<feature type="domain" description="Helicase ATP-binding" evidence="14">
    <location>
        <begin position="206"/>
        <end position="461"/>
    </location>
</feature>
<evidence type="ECO:0000259" key="14">
    <source>
        <dbReference type="PROSITE" id="PS51193"/>
    </source>
</evidence>
<dbReference type="InterPro" id="IPR006554">
    <property type="entry name" value="Helicase-like_DEXD_c2"/>
</dbReference>
<keyword evidence="16" id="KW-1185">Reference proteome</keyword>
<dbReference type="Gene3D" id="3.90.320.10">
    <property type="match status" value="1"/>
</dbReference>
<accession>A0ABV1I9L3</accession>
<keyword evidence="5" id="KW-0378">Hydrolase</keyword>
<dbReference type="SMART" id="SM00491">
    <property type="entry name" value="HELICc2"/>
    <property type="match status" value="1"/>
</dbReference>
<keyword evidence="1" id="KW-0004">4Fe-4S</keyword>
<keyword evidence="4" id="KW-0227">DNA damage</keyword>
<dbReference type="InterPro" id="IPR011604">
    <property type="entry name" value="PDDEXK-like_dom_sf"/>
</dbReference>
<dbReference type="Pfam" id="PF06733">
    <property type="entry name" value="DEAD_2"/>
    <property type="match status" value="1"/>
</dbReference>
<evidence type="ECO:0000256" key="8">
    <source>
        <dbReference type="ARBA" id="ARBA00023004"/>
    </source>
</evidence>
<proteinExistence type="inferred from homology"/>
<dbReference type="GO" id="GO:0004386">
    <property type="term" value="F:helicase activity"/>
    <property type="evidence" value="ECO:0007669"/>
    <property type="project" value="UniProtKB-KW"/>
</dbReference>
<evidence type="ECO:0000256" key="12">
    <source>
        <dbReference type="ARBA" id="ARBA00023235"/>
    </source>
</evidence>
<dbReference type="RefSeq" id="WP_349093127.1">
    <property type="nucleotide sequence ID" value="NZ_JBBNGJ010000005.1"/>
</dbReference>
<keyword evidence="8" id="KW-0408">Iron</keyword>
<evidence type="ECO:0000256" key="5">
    <source>
        <dbReference type="ARBA" id="ARBA00022801"/>
    </source>
</evidence>
<dbReference type="PANTHER" id="PTHR11472:SF34">
    <property type="entry name" value="REGULATOR OF TELOMERE ELONGATION HELICASE 1"/>
    <property type="match status" value="1"/>
</dbReference>
<keyword evidence="12" id="KW-0413">Isomerase</keyword>
<dbReference type="Pfam" id="PF13307">
    <property type="entry name" value="Helicase_C_2"/>
    <property type="match status" value="1"/>
</dbReference>
<dbReference type="Gene3D" id="1.10.275.40">
    <property type="match status" value="1"/>
</dbReference>
<keyword evidence="3" id="KW-0547">Nucleotide-binding</keyword>
<evidence type="ECO:0000256" key="11">
    <source>
        <dbReference type="ARBA" id="ARBA00023204"/>
    </source>
</evidence>
<keyword evidence="10" id="KW-0238">DNA-binding</keyword>
<dbReference type="InterPro" id="IPR027417">
    <property type="entry name" value="P-loop_NTPase"/>
</dbReference>
<keyword evidence="9" id="KW-0411">Iron-sulfur</keyword>
<reference evidence="15 16" key="1">
    <citation type="submission" date="2024-04" db="EMBL/GenBank/DDBJ databases">
        <title>Human intestinal bacterial collection.</title>
        <authorList>
            <person name="Pauvert C."/>
            <person name="Hitch T.C.A."/>
            <person name="Clavel T."/>
        </authorList>
    </citation>
    <scope>NUCLEOTIDE SEQUENCE [LARGE SCALE GENOMIC DNA]</scope>
    <source>
        <strain evidence="15 16">CLA-AA-H181</strain>
    </source>
</reference>